<proteinExistence type="predicted"/>
<organism evidence="2 3">
    <name type="scientific">Rhizophagus irregularis</name>
    <dbReference type="NCBI Taxonomy" id="588596"/>
    <lineage>
        <taxon>Eukaryota</taxon>
        <taxon>Fungi</taxon>
        <taxon>Fungi incertae sedis</taxon>
        <taxon>Mucoromycota</taxon>
        <taxon>Glomeromycotina</taxon>
        <taxon>Glomeromycetes</taxon>
        <taxon>Glomerales</taxon>
        <taxon>Glomeraceae</taxon>
        <taxon>Rhizophagus</taxon>
    </lineage>
</organism>
<evidence type="ECO:0000313" key="2">
    <source>
        <dbReference type="EMBL" id="PKC57311.1"/>
    </source>
</evidence>
<feature type="region of interest" description="Disordered" evidence="1">
    <location>
        <begin position="1"/>
        <end position="23"/>
    </location>
</feature>
<name>A0A2N0R1X2_9GLOM</name>
<dbReference type="Proteomes" id="UP000232688">
    <property type="component" value="Unassembled WGS sequence"/>
</dbReference>
<feature type="region of interest" description="Disordered" evidence="1">
    <location>
        <begin position="140"/>
        <end position="167"/>
    </location>
</feature>
<protein>
    <submittedName>
        <fullName evidence="2">Uncharacterized protein</fullName>
    </submittedName>
</protein>
<evidence type="ECO:0000313" key="3">
    <source>
        <dbReference type="Proteomes" id="UP000232688"/>
    </source>
</evidence>
<gene>
    <name evidence="2" type="ORF">RhiirA1_498463</name>
</gene>
<reference evidence="2 3" key="2">
    <citation type="submission" date="2017-10" db="EMBL/GenBank/DDBJ databases">
        <title>Genome analyses suggest a sexual origin of heterokaryosis in a supposedly ancient asexual fungus.</title>
        <authorList>
            <person name="Corradi N."/>
            <person name="Sedzielewska K."/>
            <person name="Noel J."/>
            <person name="Charron P."/>
            <person name="Farinelli L."/>
            <person name="Marton T."/>
            <person name="Kruger M."/>
            <person name="Pelin A."/>
            <person name="Brachmann A."/>
            <person name="Corradi N."/>
        </authorList>
    </citation>
    <scope>NUCLEOTIDE SEQUENCE [LARGE SCALE GENOMIC DNA]</scope>
    <source>
        <strain evidence="2 3">A1</strain>
    </source>
</reference>
<evidence type="ECO:0000256" key="1">
    <source>
        <dbReference type="SAM" id="MobiDB-lite"/>
    </source>
</evidence>
<dbReference type="EMBL" id="LLXH01001864">
    <property type="protein sequence ID" value="PKC57311.1"/>
    <property type="molecule type" value="Genomic_DNA"/>
</dbReference>
<accession>A0A2N0R1X2</accession>
<dbReference type="VEuPathDB" id="FungiDB:RhiirA1_498463"/>
<comment type="caution">
    <text evidence="2">The sequence shown here is derived from an EMBL/GenBank/DDBJ whole genome shotgun (WGS) entry which is preliminary data.</text>
</comment>
<sequence>MNNNPSQNDQNDHIFTKPNNLQPTAPDVIQLEQGYLPNIVVANSDFPMNDDNIFPTSQTNNSYSVHQSNENITISRSYPLIDLQQSTADVIQPDVINVDFSMMNDNSISPTPHTNNNHFNQQYTSNVQYYSPPITSSYAQQYGHPSSSQPIENTPSPFNTTTIDPSQPETFNFNIPGFKIIIVPIFPQRGNTYSNYSSSDITDNQFTQFTQFRR</sequence>
<dbReference type="VEuPathDB" id="FungiDB:RhiirFUN_010881"/>
<dbReference type="AlphaFoldDB" id="A0A2N0R1X2"/>
<reference evidence="2 3" key="1">
    <citation type="submission" date="2017-10" db="EMBL/GenBank/DDBJ databases">
        <title>Extensive intraspecific genome diversity in a model arbuscular mycorrhizal fungus.</title>
        <authorList>
            <person name="Chen E.C.H."/>
            <person name="Morin E."/>
            <person name="Baudet D."/>
            <person name="Noel J."/>
            <person name="Ndikumana S."/>
            <person name="Charron P."/>
            <person name="St-Onge C."/>
            <person name="Giorgi J."/>
            <person name="Grigoriev I.V."/>
            <person name="Roux C."/>
            <person name="Martin F.M."/>
            <person name="Corradi N."/>
        </authorList>
    </citation>
    <scope>NUCLEOTIDE SEQUENCE [LARGE SCALE GENOMIC DNA]</scope>
    <source>
        <strain evidence="2 3">A1</strain>
    </source>
</reference>
<dbReference type="VEuPathDB" id="FungiDB:FUN_015095"/>